<dbReference type="Proteomes" id="UP001597063">
    <property type="component" value="Unassembled WGS sequence"/>
</dbReference>
<accession>A0ABW2XM96</accession>
<reference evidence="3" key="1">
    <citation type="journal article" date="2019" name="Int. J. Syst. Evol. Microbiol.">
        <title>The Global Catalogue of Microorganisms (GCM) 10K type strain sequencing project: providing services to taxonomists for standard genome sequencing and annotation.</title>
        <authorList>
            <consortium name="The Broad Institute Genomics Platform"/>
            <consortium name="The Broad Institute Genome Sequencing Center for Infectious Disease"/>
            <person name="Wu L."/>
            <person name="Ma J."/>
        </authorList>
    </citation>
    <scope>NUCLEOTIDE SEQUENCE [LARGE SCALE GENOMIC DNA]</scope>
    <source>
        <strain evidence="3">JCM 9371</strain>
    </source>
</reference>
<proteinExistence type="predicted"/>
<dbReference type="EMBL" id="JBHTGP010000012">
    <property type="protein sequence ID" value="MFD0687149.1"/>
    <property type="molecule type" value="Genomic_DNA"/>
</dbReference>
<evidence type="ECO:0000313" key="3">
    <source>
        <dbReference type="Proteomes" id="UP001597063"/>
    </source>
</evidence>
<name>A0ABW2XM96_9ACTN</name>
<evidence type="ECO:0000256" key="1">
    <source>
        <dbReference type="SAM" id="MobiDB-lite"/>
    </source>
</evidence>
<keyword evidence="3" id="KW-1185">Reference proteome</keyword>
<dbReference type="RefSeq" id="WP_131763115.1">
    <property type="nucleotide sequence ID" value="NZ_CAACUY010000294.1"/>
</dbReference>
<organism evidence="2 3">
    <name type="scientific">Actinomadura fibrosa</name>
    <dbReference type="NCBI Taxonomy" id="111802"/>
    <lineage>
        <taxon>Bacteria</taxon>
        <taxon>Bacillati</taxon>
        <taxon>Actinomycetota</taxon>
        <taxon>Actinomycetes</taxon>
        <taxon>Streptosporangiales</taxon>
        <taxon>Thermomonosporaceae</taxon>
        <taxon>Actinomadura</taxon>
    </lineage>
</organism>
<sequence length="490" mass="53023">MSARRTTFSEVMEGTLRLAGRPDAAGRPSAPDRPSAAGRPDAPGGMLPIRLDLDADLPGVLRPWGDAEGGLTGRVTVPGWATGAAASGRLRVAPVAARRIRYTLDFTADDGRRLRLDGWKSVTPRRPVRSMTLLPATVTDEDGTVVGEARLRFRVRRDLVRFLAGFRFPATPAATGDEGEVVEAMRSRWRGQAGRLEVWYTTLTDPATGTGVWLHHELVAPHDGGDPRAHGWAAVFPSGEPPMLARFGPCAWTPPDGAVFAAGPVVQTTTAFTGTAGDIAWDLRESGGGRPIHTFPRWAWQRELLPAAQIVPKPAAAYDGVVRFGDWTLELAGAPGASARIYGHGNARRWAWLHADLGGGDVCEIVAAVSTRPGLDRLPPLPLVRLRVDGADLPAGDPLLAALRLRARIGLPEWTVRGRIGDRLIHVRVTLRAEETVAVDYADPDGSPAVCHNSERADVRIVLWRRDGRRWAVEREWRLDGTGHAEVGLR</sequence>
<gene>
    <name evidence="2" type="ORF">ACFQZM_21805</name>
</gene>
<feature type="region of interest" description="Disordered" evidence="1">
    <location>
        <begin position="1"/>
        <end position="45"/>
    </location>
</feature>
<evidence type="ECO:0000313" key="2">
    <source>
        <dbReference type="EMBL" id="MFD0687149.1"/>
    </source>
</evidence>
<protein>
    <submittedName>
        <fullName evidence="2">Uncharacterized protein</fullName>
    </submittedName>
</protein>
<comment type="caution">
    <text evidence="2">The sequence shown here is derived from an EMBL/GenBank/DDBJ whole genome shotgun (WGS) entry which is preliminary data.</text>
</comment>